<accession>A0A974CP71</accession>
<name>A0A974CP71_XENLA</name>
<sequence length="37" mass="4002">TSGLVNSLARLNVLSFLLGVIELAYNNRMVPLKTVNA</sequence>
<organism evidence="1 2">
    <name type="scientific">Xenopus laevis</name>
    <name type="common">African clawed frog</name>
    <dbReference type="NCBI Taxonomy" id="8355"/>
    <lineage>
        <taxon>Eukaryota</taxon>
        <taxon>Metazoa</taxon>
        <taxon>Chordata</taxon>
        <taxon>Craniata</taxon>
        <taxon>Vertebrata</taxon>
        <taxon>Euteleostomi</taxon>
        <taxon>Amphibia</taxon>
        <taxon>Batrachia</taxon>
        <taxon>Anura</taxon>
        <taxon>Pipoidea</taxon>
        <taxon>Pipidae</taxon>
        <taxon>Xenopodinae</taxon>
        <taxon>Xenopus</taxon>
        <taxon>Xenopus</taxon>
    </lineage>
</organism>
<evidence type="ECO:0000313" key="2">
    <source>
        <dbReference type="Proteomes" id="UP000694892"/>
    </source>
</evidence>
<dbReference type="EMBL" id="CM004476">
    <property type="protein sequence ID" value="OCT77050.1"/>
    <property type="molecule type" value="Genomic_DNA"/>
</dbReference>
<reference evidence="2" key="1">
    <citation type="journal article" date="2016" name="Nature">
        <title>Genome evolution in the allotetraploid frog Xenopus laevis.</title>
        <authorList>
            <person name="Session A.M."/>
            <person name="Uno Y."/>
            <person name="Kwon T."/>
            <person name="Chapman J.A."/>
            <person name="Toyoda A."/>
            <person name="Takahashi S."/>
            <person name="Fukui A."/>
            <person name="Hikosaka A."/>
            <person name="Suzuki A."/>
            <person name="Kondo M."/>
            <person name="van Heeringen S.J."/>
            <person name="Quigley I."/>
            <person name="Heinz S."/>
            <person name="Ogino H."/>
            <person name="Ochi H."/>
            <person name="Hellsten U."/>
            <person name="Lyons J.B."/>
            <person name="Simakov O."/>
            <person name="Putnam N."/>
            <person name="Stites J."/>
            <person name="Kuroki Y."/>
            <person name="Tanaka T."/>
            <person name="Michiue T."/>
            <person name="Watanabe M."/>
            <person name="Bogdanovic O."/>
            <person name="Lister R."/>
            <person name="Georgiou G."/>
            <person name="Paranjpe S.S."/>
            <person name="van Kruijsbergen I."/>
            <person name="Shu S."/>
            <person name="Carlson J."/>
            <person name="Kinoshita T."/>
            <person name="Ohta Y."/>
            <person name="Mawaribuchi S."/>
            <person name="Jenkins J."/>
            <person name="Grimwood J."/>
            <person name="Schmutz J."/>
            <person name="Mitros T."/>
            <person name="Mozaffari S.V."/>
            <person name="Suzuki Y."/>
            <person name="Haramoto Y."/>
            <person name="Yamamoto T.S."/>
            <person name="Takagi C."/>
            <person name="Heald R."/>
            <person name="Miller K."/>
            <person name="Haudenschild C."/>
            <person name="Kitzman J."/>
            <person name="Nakayama T."/>
            <person name="Izutsu Y."/>
            <person name="Robert J."/>
            <person name="Fortriede J."/>
            <person name="Burns K."/>
            <person name="Lotay V."/>
            <person name="Karimi K."/>
            <person name="Yasuoka Y."/>
            <person name="Dichmann D.S."/>
            <person name="Flajnik M.F."/>
            <person name="Houston D.W."/>
            <person name="Shendure J."/>
            <person name="DuPasquier L."/>
            <person name="Vize P.D."/>
            <person name="Zorn A.M."/>
            <person name="Ito M."/>
            <person name="Marcotte E.M."/>
            <person name="Wallingford J.B."/>
            <person name="Ito Y."/>
            <person name="Asashima M."/>
            <person name="Ueno N."/>
            <person name="Matsuda Y."/>
            <person name="Veenstra G.J."/>
            <person name="Fujiyama A."/>
            <person name="Harland R.M."/>
            <person name="Taira M."/>
            <person name="Rokhsar D.S."/>
        </authorList>
    </citation>
    <scope>NUCLEOTIDE SEQUENCE [LARGE SCALE GENOMIC DNA]</scope>
    <source>
        <strain evidence="2">J</strain>
    </source>
</reference>
<proteinExistence type="predicted"/>
<feature type="non-terminal residue" evidence="1">
    <location>
        <position position="37"/>
    </location>
</feature>
<feature type="non-terminal residue" evidence="1">
    <location>
        <position position="1"/>
    </location>
</feature>
<dbReference type="Proteomes" id="UP000694892">
    <property type="component" value="Chromosome 6L"/>
</dbReference>
<protein>
    <submittedName>
        <fullName evidence="1">Uncharacterized protein</fullName>
    </submittedName>
</protein>
<gene>
    <name evidence="1" type="ORF">XELAEV_180322514mg</name>
</gene>
<dbReference type="AlphaFoldDB" id="A0A974CP71"/>
<evidence type="ECO:0000313" key="1">
    <source>
        <dbReference type="EMBL" id="OCT77050.1"/>
    </source>
</evidence>